<evidence type="ECO:0000256" key="2">
    <source>
        <dbReference type="ARBA" id="ARBA00004170"/>
    </source>
</evidence>
<keyword evidence="6" id="KW-0406">Ion transport</keyword>
<dbReference type="Gene3D" id="3.40.1380.10">
    <property type="match status" value="1"/>
</dbReference>
<evidence type="ECO:0000256" key="4">
    <source>
        <dbReference type="ARBA" id="ARBA00022448"/>
    </source>
</evidence>
<keyword evidence="5" id="KW-0375">Hydrogen ion transport</keyword>
<dbReference type="Pfam" id="PF00231">
    <property type="entry name" value="ATP-synt"/>
    <property type="match status" value="1"/>
</dbReference>
<dbReference type="EMBL" id="MGHL01000005">
    <property type="protein sequence ID" value="OGM70411.1"/>
    <property type="molecule type" value="Genomic_DNA"/>
</dbReference>
<dbReference type="STRING" id="1802525.A2975_01760"/>
<evidence type="ECO:0000256" key="8">
    <source>
        <dbReference type="ARBA" id="ARBA00023196"/>
    </source>
</evidence>
<comment type="function">
    <text evidence="1">Produces ATP from ADP in the presence of a proton gradient across the membrane. The gamma chain is believed to be important in regulating ATPase activity and the flow of protons through the CF(0) complex.</text>
</comment>
<evidence type="ECO:0008006" key="12">
    <source>
        <dbReference type="Google" id="ProtNLM"/>
    </source>
</evidence>
<dbReference type="GO" id="GO:0045259">
    <property type="term" value="C:proton-transporting ATP synthase complex"/>
    <property type="evidence" value="ECO:0007669"/>
    <property type="project" value="UniProtKB-KW"/>
</dbReference>
<evidence type="ECO:0000313" key="10">
    <source>
        <dbReference type="EMBL" id="OGM70411.1"/>
    </source>
</evidence>
<proteinExistence type="inferred from homology"/>
<protein>
    <recommendedName>
        <fullName evidence="12">ATP synthase gamma chain</fullName>
    </recommendedName>
</protein>
<dbReference type="Proteomes" id="UP000178429">
    <property type="component" value="Unassembled WGS sequence"/>
</dbReference>
<sequence length="293" mass="33846">MPTKREIKDEMDNLKTLQALTDAYAEIASRRMKTVRSSVTLTRDFLAALEDVFNQVRAGYKRQVEALKKKKKAGEAQTITFLAHNGKTVSVFLSANAGLYGDIIPKVFKQFVDEIDKTNSEVTIIGRLGRELFLQRFSSLRPYTYFDYPDVGASQTDMNKIIAHLVPYEEIRVHYGQFKNVARQEPVVYNISAQTAITIEGEKEAQAARYLFEPTLEEILMFFETEMFGSLLDQTMRESQLAKFASRMLAMDKAYENIQDKIKLERMMQLRVMHATEDRKQRTLFSSMKLWKT</sequence>
<organism evidence="10 11">
    <name type="scientific">Candidatus Woesebacteria bacterium RIFCSPLOWO2_01_FULL_44_14</name>
    <dbReference type="NCBI Taxonomy" id="1802525"/>
    <lineage>
        <taxon>Bacteria</taxon>
        <taxon>Candidatus Woeseibacteriota</taxon>
    </lineage>
</organism>
<accession>A0A1F8C216</accession>
<name>A0A1F8C216_9BACT</name>
<evidence type="ECO:0000256" key="5">
    <source>
        <dbReference type="ARBA" id="ARBA00022781"/>
    </source>
</evidence>
<gene>
    <name evidence="10" type="ORF">A2975_01760</name>
</gene>
<evidence type="ECO:0000256" key="7">
    <source>
        <dbReference type="ARBA" id="ARBA00023136"/>
    </source>
</evidence>
<dbReference type="SUPFAM" id="SSF52943">
    <property type="entry name" value="ATP synthase (F1-ATPase), gamma subunit"/>
    <property type="match status" value="1"/>
</dbReference>
<dbReference type="PRINTS" id="PR00126">
    <property type="entry name" value="ATPASEGAMMA"/>
</dbReference>
<dbReference type="GO" id="GO:0046933">
    <property type="term" value="F:proton-transporting ATP synthase activity, rotational mechanism"/>
    <property type="evidence" value="ECO:0007669"/>
    <property type="project" value="InterPro"/>
</dbReference>
<evidence type="ECO:0000313" key="11">
    <source>
        <dbReference type="Proteomes" id="UP000178429"/>
    </source>
</evidence>
<evidence type="ECO:0000256" key="1">
    <source>
        <dbReference type="ARBA" id="ARBA00003456"/>
    </source>
</evidence>
<evidence type="ECO:0000256" key="3">
    <source>
        <dbReference type="ARBA" id="ARBA00007681"/>
    </source>
</evidence>
<evidence type="ECO:0000256" key="9">
    <source>
        <dbReference type="ARBA" id="ARBA00023310"/>
    </source>
</evidence>
<keyword evidence="7" id="KW-0472">Membrane</keyword>
<comment type="similarity">
    <text evidence="3">Belongs to the ATPase gamma chain family.</text>
</comment>
<dbReference type="AlphaFoldDB" id="A0A1F8C216"/>
<keyword evidence="4" id="KW-0813">Transport</keyword>
<keyword evidence="8" id="KW-0139">CF(1)</keyword>
<dbReference type="InterPro" id="IPR000131">
    <property type="entry name" value="ATP_synth_F1_gsu"/>
</dbReference>
<evidence type="ECO:0000256" key="6">
    <source>
        <dbReference type="ARBA" id="ARBA00023065"/>
    </source>
</evidence>
<dbReference type="InterPro" id="IPR035968">
    <property type="entry name" value="ATP_synth_F1_ATPase_gsu"/>
</dbReference>
<comment type="caution">
    <text evidence="10">The sequence shown here is derived from an EMBL/GenBank/DDBJ whole genome shotgun (WGS) entry which is preliminary data.</text>
</comment>
<comment type="subcellular location">
    <subcellularLocation>
        <location evidence="2">Membrane</location>
        <topology evidence="2">Peripheral membrane protein</topology>
    </subcellularLocation>
</comment>
<keyword evidence="9" id="KW-0066">ATP synthesis</keyword>
<reference evidence="10 11" key="1">
    <citation type="journal article" date="2016" name="Nat. Commun.">
        <title>Thousands of microbial genomes shed light on interconnected biogeochemical processes in an aquifer system.</title>
        <authorList>
            <person name="Anantharaman K."/>
            <person name="Brown C.T."/>
            <person name="Hug L.A."/>
            <person name="Sharon I."/>
            <person name="Castelle C.J."/>
            <person name="Probst A.J."/>
            <person name="Thomas B.C."/>
            <person name="Singh A."/>
            <person name="Wilkins M.J."/>
            <person name="Karaoz U."/>
            <person name="Brodie E.L."/>
            <person name="Williams K.H."/>
            <person name="Hubbard S.S."/>
            <person name="Banfield J.F."/>
        </authorList>
    </citation>
    <scope>NUCLEOTIDE SEQUENCE [LARGE SCALE GENOMIC DNA]</scope>
</reference>